<dbReference type="SUPFAM" id="SSF103481">
    <property type="entry name" value="Multidrug resistance efflux transporter EmrE"/>
    <property type="match status" value="1"/>
</dbReference>
<dbReference type="AlphaFoldDB" id="A0AAV5SDC6"/>
<evidence type="ECO:0000256" key="5">
    <source>
        <dbReference type="ARBA" id="ARBA00022989"/>
    </source>
</evidence>
<evidence type="ECO:0000256" key="3">
    <source>
        <dbReference type="ARBA" id="ARBA00022448"/>
    </source>
</evidence>
<dbReference type="PANTHER" id="PTHR10778:SF13">
    <property type="entry name" value="ADENOSINE 3'-PHOSPHO 5'-PHOSPHOSULFATE TRANSPORTER 1"/>
    <property type="match status" value="1"/>
</dbReference>
<keyword evidence="6 8" id="KW-0472">Membrane</keyword>
<comment type="subcellular location">
    <subcellularLocation>
        <location evidence="1">Membrane</location>
        <topology evidence="1">Multi-pass membrane protein</topology>
    </subcellularLocation>
</comment>
<reference evidence="9" key="1">
    <citation type="submission" date="2023-10" db="EMBL/GenBank/DDBJ databases">
        <title>Genome assembly of Pristionchus species.</title>
        <authorList>
            <person name="Yoshida K."/>
            <person name="Sommer R.J."/>
        </authorList>
    </citation>
    <scope>NUCLEOTIDE SEQUENCE</scope>
    <source>
        <strain evidence="9">RS0144</strain>
    </source>
</reference>
<name>A0AAV5SDC6_9BILA</name>
<organism evidence="9 10">
    <name type="scientific">Pristionchus entomophagus</name>
    <dbReference type="NCBI Taxonomy" id="358040"/>
    <lineage>
        <taxon>Eukaryota</taxon>
        <taxon>Metazoa</taxon>
        <taxon>Ecdysozoa</taxon>
        <taxon>Nematoda</taxon>
        <taxon>Chromadorea</taxon>
        <taxon>Rhabditida</taxon>
        <taxon>Rhabditina</taxon>
        <taxon>Diplogasteromorpha</taxon>
        <taxon>Diplogasteroidea</taxon>
        <taxon>Neodiplogasteridae</taxon>
        <taxon>Pristionchus</taxon>
    </lineage>
</organism>
<proteinExistence type="inferred from homology"/>
<feature type="transmembrane region" description="Helical" evidence="8">
    <location>
        <begin position="350"/>
        <end position="369"/>
    </location>
</feature>
<gene>
    <name evidence="9" type="ORF">PENTCL1PPCAC_2615</name>
</gene>
<evidence type="ECO:0000256" key="6">
    <source>
        <dbReference type="ARBA" id="ARBA00023136"/>
    </source>
</evidence>
<evidence type="ECO:0000256" key="7">
    <source>
        <dbReference type="ARBA" id="ARBA00039668"/>
    </source>
</evidence>
<feature type="transmembrane region" description="Helical" evidence="8">
    <location>
        <begin position="194"/>
        <end position="215"/>
    </location>
</feature>
<feature type="transmembrane region" description="Helical" evidence="8">
    <location>
        <begin position="280"/>
        <end position="299"/>
    </location>
</feature>
<dbReference type="Pfam" id="PF08449">
    <property type="entry name" value="UAA"/>
    <property type="match status" value="1"/>
</dbReference>
<dbReference type="Proteomes" id="UP001432027">
    <property type="component" value="Unassembled WGS sequence"/>
</dbReference>
<evidence type="ECO:0000313" key="10">
    <source>
        <dbReference type="Proteomes" id="UP001432027"/>
    </source>
</evidence>
<feature type="transmembrane region" description="Helical" evidence="8">
    <location>
        <begin position="77"/>
        <end position="98"/>
    </location>
</feature>
<evidence type="ECO:0000256" key="8">
    <source>
        <dbReference type="SAM" id="Phobius"/>
    </source>
</evidence>
<evidence type="ECO:0000256" key="2">
    <source>
        <dbReference type="ARBA" id="ARBA00010694"/>
    </source>
</evidence>
<dbReference type="GO" id="GO:0005789">
    <property type="term" value="C:endoplasmic reticulum membrane"/>
    <property type="evidence" value="ECO:0007669"/>
    <property type="project" value="TreeGrafter"/>
</dbReference>
<keyword evidence="4 8" id="KW-0812">Transmembrane</keyword>
<dbReference type="InterPro" id="IPR037185">
    <property type="entry name" value="EmrE-like"/>
</dbReference>
<comment type="similarity">
    <text evidence="2">Belongs to the nucleotide-sugar transporter family. SLC35B subfamily.</text>
</comment>
<dbReference type="GO" id="GO:0046964">
    <property type="term" value="F:3'-phosphoadenosine 5'-phosphosulfate transmembrane transporter activity"/>
    <property type="evidence" value="ECO:0007669"/>
    <property type="project" value="TreeGrafter"/>
</dbReference>
<evidence type="ECO:0000313" key="9">
    <source>
        <dbReference type="EMBL" id="GMS80440.1"/>
    </source>
</evidence>
<feature type="transmembrane region" description="Helical" evidence="8">
    <location>
        <begin position="440"/>
        <end position="458"/>
    </location>
</feature>
<feature type="transmembrane region" description="Helical" evidence="8">
    <location>
        <begin position="311"/>
        <end position="330"/>
    </location>
</feature>
<dbReference type="PANTHER" id="PTHR10778">
    <property type="entry name" value="SOLUTE CARRIER FAMILY 35 MEMBER B"/>
    <property type="match status" value="1"/>
</dbReference>
<evidence type="ECO:0000256" key="4">
    <source>
        <dbReference type="ARBA" id="ARBA00022692"/>
    </source>
</evidence>
<keyword evidence="3" id="KW-0813">Transport</keyword>
<feature type="transmembrane region" description="Helical" evidence="8">
    <location>
        <begin position="148"/>
        <end position="168"/>
    </location>
</feature>
<sequence>STMTKILAATEVTPTTVLFDAESERESVRVSSLIRPLLQSEDQSSGSSILGGFYGTIMGFKRHGMHGDDDLPWPLHLLHILFGYSLVVIPVALFIRYVRQKARDSLSTHESSSLLARAVRAFALGRPEYQLLGGEETKKDESWSPHRVFLLLTMFMGIQLSLVTMGYLQEEVMTTAYQRTDDTEQFDRFGDGQFLIFCNRIVALAVCAVVMAATWRRQPPHVPPFYHHSFSSFSNTMSSWCQYEALKYVSFPTQTICKASKVPATMIMGRIVRKERYTRTEYLCGLGITLGASIFLLSAPSEGGTKEEGSTATTISGIILMVGYLSFDAFTPNWQKVLLDAKPRVSKIQMMLGTNLFSAVLCAVSLWEQGSLSSSFSFVITHNGFAKDAFLLSLSGAVGQVFIYSTIAEFGTITLAVIMTVRQMISIILSTLSYGHPMTPWGAIGFCIAFISIFGDSYRKYYMKK</sequence>
<evidence type="ECO:0000256" key="1">
    <source>
        <dbReference type="ARBA" id="ARBA00004141"/>
    </source>
</evidence>
<keyword evidence="10" id="KW-1185">Reference proteome</keyword>
<feature type="non-terminal residue" evidence="9">
    <location>
        <position position="1"/>
    </location>
</feature>
<dbReference type="EMBL" id="BTSX01000001">
    <property type="protein sequence ID" value="GMS80440.1"/>
    <property type="molecule type" value="Genomic_DNA"/>
</dbReference>
<dbReference type="InterPro" id="IPR013657">
    <property type="entry name" value="SCL35B1-4/HUT1"/>
</dbReference>
<protein>
    <recommendedName>
        <fullName evidence="7">Adenosine 3'-phospho 5'-phosphosulfate transporter 1</fullName>
    </recommendedName>
</protein>
<dbReference type="GO" id="GO:0000139">
    <property type="term" value="C:Golgi membrane"/>
    <property type="evidence" value="ECO:0007669"/>
    <property type="project" value="TreeGrafter"/>
</dbReference>
<keyword evidence="5 8" id="KW-1133">Transmembrane helix</keyword>
<comment type="caution">
    <text evidence="9">The sequence shown here is derived from an EMBL/GenBank/DDBJ whole genome shotgun (WGS) entry which is preliminary data.</text>
</comment>
<accession>A0AAV5SDC6</accession>